<dbReference type="SUPFAM" id="SSF53756">
    <property type="entry name" value="UDP-Glycosyltransferase/glycogen phosphorylase"/>
    <property type="match status" value="1"/>
</dbReference>
<evidence type="ECO:0000259" key="3">
    <source>
        <dbReference type="Pfam" id="PF13439"/>
    </source>
</evidence>
<dbReference type="Pfam" id="PF00534">
    <property type="entry name" value="Glycos_transf_1"/>
    <property type="match status" value="1"/>
</dbReference>
<reference evidence="4" key="1">
    <citation type="submission" date="2022-12" db="EMBL/GenBank/DDBJ databases">
        <authorList>
            <person name="Bing R.G."/>
            <person name="Willard D.J."/>
            <person name="Manesh M.J.H."/>
            <person name="Laemthong T."/>
            <person name="Crosby J.R."/>
            <person name="Kelly R.M."/>
        </authorList>
    </citation>
    <scope>NUCLEOTIDE SEQUENCE</scope>
    <source>
        <strain evidence="4">DSM 8990</strain>
    </source>
</reference>
<sequence length="380" mass="43729">MDDLQPKPLRVLHVVGGMDRGGAETMIMNFYRKIDRTKIQFDFLCMKRGEHHYDEEIRSLGGRIIHIDPPKSVGIIKHIYDMMRVMRKYGPFIAIHAHTQFHSGIVAFAAFLAGIRKRICHSHTTSDMSTNNILRRLYFRIMRVLIRIFATKMLACSNEAGAFLFGTSSMKSGNVFIFQNAIDLSKYELLSEKNAIELKHLLNLPIESIILGHVGRFSQPKNHKFLVQLMKYVKANSLNIFLVLVGDGELRRDIENIVKVEELNEYIKFLGIREDIPELMNMFDVFIMPSLYEGLPVVLVEAQAAGTPCIVSDRISREVDFGLNLIEFVSLDAPVEEWVDKIVKRAGTKLKNFSKIREAYKKRKFDVDEVVKEIEKIYMD</sequence>
<keyword evidence="5" id="KW-1185">Reference proteome</keyword>
<gene>
    <name evidence="4" type="ORF">OTK00_002154</name>
</gene>
<keyword evidence="1" id="KW-0812">Transmembrane</keyword>
<organism evidence="4 5">
    <name type="scientific">Caldicellulosiruptor morganii</name>
    <dbReference type="NCBI Taxonomy" id="1387555"/>
    <lineage>
        <taxon>Bacteria</taxon>
        <taxon>Bacillati</taxon>
        <taxon>Bacillota</taxon>
        <taxon>Bacillota incertae sedis</taxon>
        <taxon>Caldicellulosiruptorales</taxon>
        <taxon>Caldicellulosiruptoraceae</taxon>
        <taxon>Caldicellulosiruptor</taxon>
    </lineage>
</organism>
<dbReference type="Gene3D" id="3.40.50.2000">
    <property type="entry name" value="Glycogen Phosphorylase B"/>
    <property type="match status" value="2"/>
</dbReference>
<accession>A0ABY7BLF0</accession>
<name>A0ABY7BLF0_9FIRM</name>
<feature type="domain" description="Glycosyl transferase family 1" evidence="2">
    <location>
        <begin position="206"/>
        <end position="313"/>
    </location>
</feature>
<dbReference type="InterPro" id="IPR028098">
    <property type="entry name" value="Glyco_trans_4-like_N"/>
</dbReference>
<feature type="transmembrane region" description="Helical" evidence="1">
    <location>
        <begin position="92"/>
        <end position="115"/>
    </location>
</feature>
<dbReference type="RefSeq" id="WP_268760784.1">
    <property type="nucleotide sequence ID" value="NZ_CP113865.1"/>
</dbReference>
<evidence type="ECO:0000256" key="1">
    <source>
        <dbReference type="SAM" id="Phobius"/>
    </source>
</evidence>
<protein>
    <submittedName>
        <fullName evidence="4">Glycosyltransferase family 1 protein</fullName>
    </submittedName>
</protein>
<dbReference type="InterPro" id="IPR001296">
    <property type="entry name" value="Glyco_trans_1"/>
</dbReference>
<dbReference type="InterPro" id="IPR050194">
    <property type="entry name" value="Glycosyltransferase_grp1"/>
</dbReference>
<dbReference type="Proteomes" id="UP001164909">
    <property type="component" value="Chromosome"/>
</dbReference>
<dbReference type="PANTHER" id="PTHR45947">
    <property type="entry name" value="SULFOQUINOVOSYL TRANSFERASE SQD2"/>
    <property type="match status" value="1"/>
</dbReference>
<feature type="domain" description="Glycosyltransferase subfamily 4-like N-terminal" evidence="3">
    <location>
        <begin position="21"/>
        <end position="185"/>
    </location>
</feature>
<proteinExistence type="predicted"/>
<keyword evidence="1" id="KW-0472">Membrane</keyword>
<dbReference type="Pfam" id="PF13439">
    <property type="entry name" value="Glyco_transf_4"/>
    <property type="match status" value="1"/>
</dbReference>
<dbReference type="CDD" id="cd03812">
    <property type="entry name" value="GT4_CapH-like"/>
    <property type="match status" value="1"/>
</dbReference>
<keyword evidence="1" id="KW-1133">Transmembrane helix</keyword>
<evidence type="ECO:0000313" key="5">
    <source>
        <dbReference type="Proteomes" id="UP001164909"/>
    </source>
</evidence>
<dbReference type="PANTHER" id="PTHR45947:SF3">
    <property type="entry name" value="SULFOQUINOVOSYL TRANSFERASE SQD2"/>
    <property type="match status" value="1"/>
</dbReference>
<evidence type="ECO:0000313" key="4">
    <source>
        <dbReference type="EMBL" id="WAM33634.1"/>
    </source>
</evidence>
<evidence type="ECO:0000259" key="2">
    <source>
        <dbReference type="Pfam" id="PF00534"/>
    </source>
</evidence>
<dbReference type="EMBL" id="CP113865">
    <property type="protein sequence ID" value="WAM33634.1"/>
    <property type="molecule type" value="Genomic_DNA"/>
</dbReference>